<feature type="transmembrane region" description="Helical" evidence="9">
    <location>
        <begin position="231"/>
        <end position="254"/>
    </location>
</feature>
<gene>
    <name evidence="10" type="ORF">AYJ05_03700</name>
</gene>
<keyword evidence="3 8" id="KW-0813">Transport</keyword>
<comment type="similarity">
    <text evidence="2 8">Belongs to the ABC-3 integral membrane protein family.</text>
</comment>
<proteinExistence type="inferred from homology"/>
<comment type="subcellular location">
    <subcellularLocation>
        <location evidence="1 8">Cell membrane</location>
        <topology evidence="1 8">Multi-pass membrane protein</topology>
    </subcellularLocation>
</comment>
<sequence length="295" mass="30248">MNPFDLLTDYTYTQALLGTVIIGVCAGALGPLVLVQRQALIADAIAHSSLLGLLGVFLFVATFGLDGRNPLLLIAGSIITGLVAVAIISVITDRTVIHRDAAMAATLTTFFSLGMLLLQYISRNPIPGKAGIQDYLLGNASTLTRADVKSALVIGGGVLLILSLVHLKQSAVVFDAPFAQLAGIKLNIVRSLGFIGLVAITVIGVKVVGVVLMVAVVIAPAVAARQWTNRLIPFIACSGAIGGLSAVLGTYFSIAAGETAVGSIPTGPAIVLVQGLIAAASLTAKKVRSTHVFSS</sequence>
<dbReference type="PANTHER" id="PTHR30477:SF3">
    <property type="entry name" value="METAL TRANSPORT SYSTEM MEMBRANE PROTEIN CT_069-RELATED"/>
    <property type="match status" value="1"/>
</dbReference>
<dbReference type="Proteomes" id="UP000076947">
    <property type="component" value="Unassembled WGS sequence"/>
</dbReference>
<keyword evidence="6 9" id="KW-1133">Transmembrane helix</keyword>
<dbReference type="InterPro" id="IPR037294">
    <property type="entry name" value="ABC_BtuC-like"/>
</dbReference>
<evidence type="ECO:0000256" key="2">
    <source>
        <dbReference type="ARBA" id="ARBA00008034"/>
    </source>
</evidence>
<organism evidence="10 11">
    <name type="scientific">Corynebacterium stationis</name>
    <dbReference type="NCBI Taxonomy" id="1705"/>
    <lineage>
        <taxon>Bacteria</taxon>
        <taxon>Bacillati</taxon>
        <taxon>Actinomycetota</taxon>
        <taxon>Actinomycetes</taxon>
        <taxon>Mycobacteriales</taxon>
        <taxon>Corynebacteriaceae</taxon>
        <taxon>Corynebacterium</taxon>
    </lineage>
</organism>
<keyword evidence="4" id="KW-1003">Cell membrane</keyword>
<feature type="transmembrane region" description="Helical" evidence="9">
    <location>
        <begin position="12"/>
        <end position="35"/>
    </location>
</feature>
<evidence type="ECO:0000313" key="11">
    <source>
        <dbReference type="Proteomes" id="UP000076947"/>
    </source>
</evidence>
<evidence type="ECO:0000256" key="6">
    <source>
        <dbReference type="ARBA" id="ARBA00022989"/>
    </source>
</evidence>
<feature type="transmembrane region" description="Helical" evidence="9">
    <location>
        <begin position="44"/>
        <end position="65"/>
    </location>
</feature>
<feature type="transmembrane region" description="Helical" evidence="9">
    <location>
        <begin position="71"/>
        <end position="91"/>
    </location>
</feature>
<evidence type="ECO:0000256" key="1">
    <source>
        <dbReference type="ARBA" id="ARBA00004651"/>
    </source>
</evidence>
<dbReference type="AlphaFoldDB" id="A0A177ICN7"/>
<dbReference type="Pfam" id="PF00950">
    <property type="entry name" value="ABC-3"/>
    <property type="match status" value="1"/>
</dbReference>
<feature type="transmembrane region" description="Helical" evidence="9">
    <location>
        <begin position="266"/>
        <end position="284"/>
    </location>
</feature>
<evidence type="ECO:0000256" key="5">
    <source>
        <dbReference type="ARBA" id="ARBA00022692"/>
    </source>
</evidence>
<dbReference type="GO" id="GO:0043190">
    <property type="term" value="C:ATP-binding cassette (ABC) transporter complex"/>
    <property type="evidence" value="ECO:0007669"/>
    <property type="project" value="InterPro"/>
</dbReference>
<feature type="transmembrane region" description="Helical" evidence="9">
    <location>
        <begin position="194"/>
        <end position="219"/>
    </location>
</feature>
<dbReference type="GO" id="GO:0010043">
    <property type="term" value="P:response to zinc ion"/>
    <property type="evidence" value="ECO:0007669"/>
    <property type="project" value="TreeGrafter"/>
</dbReference>
<keyword evidence="5 8" id="KW-0812">Transmembrane</keyword>
<evidence type="ECO:0000313" key="10">
    <source>
        <dbReference type="EMBL" id="OAH26562.1"/>
    </source>
</evidence>
<dbReference type="Gene3D" id="1.10.3470.10">
    <property type="entry name" value="ABC transporter involved in vitamin B12 uptake, BtuC"/>
    <property type="match status" value="1"/>
</dbReference>
<reference evidence="11" key="1">
    <citation type="submission" date="2016-02" db="EMBL/GenBank/DDBJ databases">
        <authorList>
            <person name="Kaur G."/>
            <person name="Nair G.R."/>
            <person name="Mayilraj S."/>
        </authorList>
    </citation>
    <scope>NUCLEOTIDE SEQUENCE [LARGE SCALE GENOMIC DNA]</scope>
    <source>
        <strain evidence="11">GA-15</strain>
    </source>
</reference>
<feature type="transmembrane region" description="Helical" evidence="9">
    <location>
        <begin position="103"/>
        <end position="121"/>
    </location>
</feature>
<dbReference type="SUPFAM" id="SSF81345">
    <property type="entry name" value="ABC transporter involved in vitamin B12 uptake, BtuC"/>
    <property type="match status" value="1"/>
</dbReference>
<evidence type="ECO:0000256" key="4">
    <source>
        <dbReference type="ARBA" id="ARBA00022475"/>
    </source>
</evidence>
<dbReference type="InterPro" id="IPR001626">
    <property type="entry name" value="ABC_TroCD"/>
</dbReference>
<keyword evidence="7 9" id="KW-0472">Membrane</keyword>
<evidence type="ECO:0000256" key="7">
    <source>
        <dbReference type="ARBA" id="ARBA00023136"/>
    </source>
</evidence>
<comment type="caution">
    <text evidence="10">The sequence shown here is derived from an EMBL/GenBank/DDBJ whole genome shotgun (WGS) entry which is preliminary data.</text>
</comment>
<dbReference type="STRING" id="1705.CA21670_01430"/>
<evidence type="ECO:0000256" key="3">
    <source>
        <dbReference type="ARBA" id="ARBA00022448"/>
    </source>
</evidence>
<accession>A0A177ICN7</accession>
<keyword evidence="11" id="KW-1185">Reference proteome</keyword>
<name>A0A177ICN7_9CORY</name>
<dbReference type="PANTHER" id="PTHR30477">
    <property type="entry name" value="ABC-TRANSPORTER METAL-BINDING PROTEIN"/>
    <property type="match status" value="1"/>
</dbReference>
<evidence type="ECO:0000256" key="8">
    <source>
        <dbReference type="RuleBase" id="RU003943"/>
    </source>
</evidence>
<dbReference type="EMBL" id="LSTQ01000023">
    <property type="protein sequence ID" value="OAH26562.1"/>
    <property type="molecule type" value="Genomic_DNA"/>
</dbReference>
<dbReference type="RefSeq" id="WP_066840043.1">
    <property type="nucleotide sequence ID" value="NZ_CAPKTW010000016.1"/>
</dbReference>
<protein>
    <submittedName>
        <fullName evidence="10">Manganese ABC transporter permease</fullName>
    </submittedName>
</protein>
<dbReference type="OrthoDB" id="1016457at2"/>
<dbReference type="GO" id="GO:0055085">
    <property type="term" value="P:transmembrane transport"/>
    <property type="evidence" value="ECO:0007669"/>
    <property type="project" value="InterPro"/>
</dbReference>
<evidence type="ECO:0000256" key="9">
    <source>
        <dbReference type="SAM" id="Phobius"/>
    </source>
</evidence>